<evidence type="ECO:0000256" key="8">
    <source>
        <dbReference type="ARBA" id="ARBA00023242"/>
    </source>
</evidence>
<dbReference type="GO" id="GO:0016887">
    <property type="term" value="F:ATP hydrolysis activity"/>
    <property type="evidence" value="ECO:0007669"/>
    <property type="project" value="InterPro"/>
</dbReference>
<dbReference type="CDD" id="cd00067">
    <property type="entry name" value="GAL4"/>
    <property type="match status" value="1"/>
</dbReference>
<evidence type="ECO:0000256" key="7">
    <source>
        <dbReference type="ARBA" id="ARBA00023186"/>
    </source>
</evidence>
<dbReference type="Gene3D" id="3.50.7.10">
    <property type="entry name" value="GroEL"/>
    <property type="match status" value="1"/>
</dbReference>
<evidence type="ECO:0000256" key="2">
    <source>
        <dbReference type="ARBA" id="ARBA00008020"/>
    </source>
</evidence>
<dbReference type="InterPro" id="IPR017998">
    <property type="entry name" value="Chaperone_TCP-1"/>
</dbReference>
<dbReference type="PANTHER" id="PTHR11353">
    <property type="entry name" value="CHAPERONIN"/>
    <property type="match status" value="1"/>
</dbReference>
<evidence type="ECO:0000259" key="13">
    <source>
        <dbReference type="PROSITE" id="PS50048"/>
    </source>
</evidence>
<dbReference type="InterPro" id="IPR053374">
    <property type="entry name" value="TCP-1_chaperonin"/>
</dbReference>
<dbReference type="Gene3D" id="3.30.260.10">
    <property type="entry name" value="TCP-1-like chaperonin intermediate domain"/>
    <property type="match status" value="1"/>
</dbReference>
<dbReference type="InterPro" id="IPR002423">
    <property type="entry name" value="Cpn60/GroEL/TCP-1"/>
</dbReference>
<dbReference type="Gene3D" id="4.10.240.10">
    <property type="entry name" value="Zn(2)-C6 fungal-type DNA-binding domain"/>
    <property type="match status" value="1"/>
</dbReference>
<dbReference type="PROSITE" id="PS50048">
    <property type="entry name" value="ZN2_CY6_FUNGAL_2"/>
    <property type="match status" value="1"/>
</dbReference>
<gene>
    <name evidence="14" type="ORF">FOXB_07120</name>
</gene>
<comment type="subunit">
    <text evidence="3">Heterooligomeric complex of about 850 to 900 kDa that forms two stacked rings, 12 to 16 nm in diameter.</text>
</comment>
<dbReference type="InterPro" id="IPR001138">
    <property type="entry name" value="Zn2Cys6_DnaBD"/>
</dbReference>
<dbReference type="PROSITE" id="PS00995">
    <property type="entry name" value="TCP1_3"/>
    <property type="match status" value="1"/>
</dbReference>
<dbReference type="InterPro" id="IPR027413">
    <property type="entry name" value="GROEL-like_equatorial_sf"/>
</dbReference>
<comment type="caution">
    <text evidence="14">The sequence shown here is derived from an EMBL/GenBank/DDBJ whole genome shotgun (WGS) entry which is preliminary data.</text>
</comment>
<dbReference type="GO" id="GO:0005524">
    <property type="term" value="F:ATP binding"/>
    <property type="evidence" value="ECO:0007669"/>
    <property type="project" value="UniProtKB-KW"/>
</dbReference>
<dbReference type="GO" id="GO:0051082">
    <property type="term" value="F:unfolded protein binding"/>
    <property type="evidence" value="ECO:0007669"/>
    <property type="project" value="InterPro"/>
</dbReference>
<dbReference type="PRINTS" id="PR00304">
    <property type="entry name" value="TCOMPLEXTCP1"/>
</dbReference>
<feature type="region of interest" description="Disordered" evidence="12">
    <location>
        <begin position="1167"/>
        <end position="1190"/>
    </location>
</feature>
<keyword evidence="4" id="KW-0963">Cytoplasm</keyword>
<evidence type="ECO:0000256" key="5">
    <source>
        <dbReference type="ARBA" id="ARBA00022741"/>
    </source>
</evidence>
<dbReference type="STRING" id="660025.F9FL41"/>
<name>F9FL41_FUSOF</name>
<dbReference type="CDD" id="cd03339">
    <property type="entry name" value="TCP1_epsilon"/>
    <property type="match status" value="1"/>
</dbReference>
<dbReference type="PaxDb" id="5507-FOXG_06158P0"/>
<dbReference type="InterPro" id="IPR027410">
    <property type="entry name" value="TCP-1-like_intermed_sf"/>
</dbReference>
<dbReference type="PROSITE" id="PS00463">
    <property type="entry name" value="ZN2_CY6_FUNGAL_1"/>
    <property type="match status" value="1"/>
</dbReference>
<evidence type="ECO:0000256" key="3">
    <source>
        <dbReference type="ARBA" id="ARBA00011531"/>
    </source>
</evidence>
<sequence length="1213" mass="135206">MDSLTAVMKDEQGRPFIVVRDQGKKKRQFGNEAVKSHILAARTVANIVKSSLGPRGLDKILISPDGDITVTNDGATILQQMEITNHVAKLLVELSKSQDDEIGDGTTGVVVLAGALLEQAADLIDKGIHPIRIADGYDQACDIAVAELDKISDTIEFSREETSNLVKVARTSLGSKIVSKSHDQFANIAVDAVLSVADLERKDVDFELIKVDGKVGGALEDTLLVKGVIVDKDFSHPQMPSEVRDAKIAILTCAFEPPKPKTKHHLDITSVEEFKKLQNYEKEKFIEMIQQIKDTGANLAICQWGFDDEANHLLLQNELPAVRWVGGPEIELIAIATNGRIVPRFEDLTAEKLGSAGIVREMTFGTTREKMLVIEECANTRAVTVFVRGSNKMIIDEAKRSLHDALCVVRNLVRDNRVVYGGGAAEIACSLAVEDEAVKTPGLEQYAMRAFSEALDTVPMTLAENSGLNPIATLAEVKSQQVKAGPEGRGKLGVDCMGRGDNNMKDAFVIDPLIGKKQQLQLATQLCRMVLKVNNSSESAASAQLGSLADSDTSTVVTKRRPIPRKGHTKSRAGCSSCKRRRVKCDLTTPECGACERLGLECEYLNKTRHGSQNSAVVISQPLRTHPVMFDYNDLNFFRHFLFEAYPPLPIDGFTVWQMASQRSHSYDFLLHSMLGLGASHLSLLTPHGYEKAALKHRVLAISALNKHLAKPGLTNQDAEAAFGAMLNLTFQSAYMNDGLIDFLTMVRGCWLVGTQPYVDLDHTIFKTFGRVSYLERVKALIQDGHETNHYLDKVIAEGFCGSVQKLGYHELTFLYDGLGNLSSNDFASFIDPTNHASQLVILHMLVLEFVMSRKSVEGDMRSALGKKGYHCRKAMSKVWVQQILRKLPVEYYEYGEWPLRFINSLNYSFDDEDQVWKPFFLSNALESTNTTGRSHVSKTTELLLPNQPTQPKSVFLLFSTISERMLTKHLSESPYTLGQLVAHTKTICAPEQARWYLQSEQTYAGRHFFQDIDLGAIGKLSKTQKSHSWLNAYVSLPPANSTTRKMQRAYQVSLRCNNVQDTYHDQDTRDVNCKDNFLPTSGCILNSHTKSKNMKAPKHTKEKREGGELKYQPDYENLHPNPLHLSLPVIRTCDTRAAALNEKRDYVAENKYRGKATAWNSEDAVMGRRKNGEDQTANKKVISSSNKNRSENRYQARYLIRVRYAMARKIMP</sequence>
<dbReference type="InterPro" id="IPR002194">
    <property type="entry name" value="Chaperonin_TCP-1_CS"/>
</dbReference>
<dbReference type="GO" id="GO:0005832">
    <property type="term" value="C:chaperonin-containing T-complex"/>
    <property type="evidence" value="ECO:0007669"/>
    <property type="project" value="UniProtKB-ARBA"/>
</dbReference>
<dbReference type="SMART" id="SM00066">
    <property type="entry name" value="GAL4"/>
    <property type="match status" value="1"/>
</dbReference>
<evidence type="ECO:0000256" key="9">
    <source>
        <dbReference type="ARBA" id="ARBA00024086"/>
    </source>
</evidence>
<dbReference type="SUPFAM" id="SSF48592">
    <property type="entry name" value="GroEL equatorial domain-like"/>
    <property type="match status" value="1"/>
</dbReference>
<dbReference type="FunFam" id="3.50.7.10:FF:000003">
    <property type="entry name" value="T-complex protein 1 subunit epsilon"/>
    <property type="match status" value="1"/>
</dbReference>
<dbReference type="SUPFAM" id="SSF52029">
    <property type="entry name" value="GroEL apical domain-like"/>
    <property type="match status" value="1"/>
</dbReference>
<reference evidence="14" key="1">
    <citation type="journal article" date="2012" name="Mol. Plant Microbe Interact.">
        <title>A highly conserved effector in Fusarium oxysporum is required for full virulence on Arabidopsis.</title>
        <authorList>
            <person name="Thatcher L.F."/>
            <person name="Gardiner D.M."/>
            <person name="Kazan K."/>
            <person name="Manners J."/>
        </authorList>
    </citation>
    <scope>NUCLEOTIDE SEQUENCE [LARGE SCALE GENOMIC DNA]</scope>
    <source>
        <strain evidence="14">Fo5176</strain>
    </source>
</reference>
<evidence type="ECO:0000256" key="4">
    <source>
        <dbReference type="ARBA" id="ARBA00022490"/>
    </source>
</evidence>
<accession>F9FL41</accession>
<dbReference type="NCBIfam" id="NF041083">
    <property type="entry name" value="thermosome_beta"/>
    <property type="match status" value="1"/>
</dbReference>
<dbReference type="Pfam" id="PF00172">
    <property type="entry name" value="Zn_clus"/>
    <property type="match status" value="1"/>
</dbReference>
<protein>
    <recommendedName>
        <fullName evidence="9">T-complex protein 1 subunit epsilon</fullName>
    </recommendedName>
    <alternativeName>
        <fullName evidence="10">CCT-epsilon</fullName>
    </alternativeName>
</protein>
<dbReference type="OrthoDB" id="10248520at2759"/>
<dbReference type="InterPro" id="IPR054827">
    <property type="entry name" value="thermosome_alpha"/>
</dbReference>
<dbReference type="SUPFAM" id="SSF57701">
    <property type="entry name" value="Zn2/Cys6 DNA-binding domain"/>
    <property type="match status" value="1"/>
</dbReference>
<dbReference type="InterPro" id="IPR021858">
    <property type="entry name" value="Fun_TF"/>
</dbReference>
<evidence type="ECO:0000256" key="12">
    <source>
        <dbReference type="SAM" id="MobiDB-lite"/>
    </source>
</evidence>
<dbReference type="InterPro" id="IPR036864">
    <property type="entry name" value="Zn2-C6_fun-type_DNA-bd_sf"/>
</dbReference>
<keyword evidence="7 11" id="KW-0143">Chaperone</keyword>
<dbReference type="GO" id="GO:0000981">
    <property type="term" value="F:DNA-binding transcription factor activity, RNA polymerase II-specific"/>
    <property type="evidence" value="ECO:0007669"/>
    <property type="project" value="InterPro"/>
</dbReference>
<feature type="domain" description="Zn(2)-C6 fungal-type" evidence="13">
    <location>
        <begin position="574"/>
        <end position="604"/>
    </location>
</feature>
<dbReference type="EMBL" id="AFQF01002161">
    <property type="protein sequence ID" value="EGU82291.1"/>
    <property type="molecule type" value="Genomic_DNA"/>
</dbReference>
<dbReference type="InterPro" id="IPR012718">
    <property type="entry name" value="Chap_CCT_epsi"/>
</dbReference>
<keyword evidence="6 11" id="KW-0067">ATP-binding</keyword>
<dbReference type="PROSITE" id="PS00751">
    <property type="entry name" value="TCP1_2"/>
    <property type="match status" value="1"/>
</dbReference>
<evidence type="ECO:0000313" key="14">
    <source>
        <dbReference type="EMBL" id="EGU82291.1"/>
    </source>
</evidence>
<keyword evidence="8" id="KW-0539">Nucleus</keyword>
<comment type="similarity">
    <text evidence="2 11">Belongs to the TCP-1 chaperonin family.</text>
</comment>
<proteinExistence type="inferred from homology"/>
<dbReference type="SUPFAM" id="SSF54849">
    <property type="entry name" value="GroEL-intermediate domain like"/>
    <property type="match status" value="1"/>
</dbReference>
<evidence type="ECO:0000256" key="1">
    <source>
        <dbReference type="ARBA" id="ARBA00004496"/>
    </source>
</evidence>
<dbReference type="GO" id="GO:0140662">
    <property type="term" value="F:ATP-dependent protein folding chaperone"/>
    <property type="evidence" value="ECO:0007669"/>
    <property type="project" value="InterPro"/>
</dbReference>
<comment type="subcellular location">
    <subcellularLocation>
        <location evidence="1">Cytoplasm</location>
    </subcellularLocation>
</comment>
<keyword evidence="5 11" id="KW-0547">Nucleotide-binding</keyword>
<dbReference type="NCBIfam" id="TIGR02343">
    <property type="entry name" value="chap_CCT_epsi"/>
    <property type="match status" value="1"/>
</dbReference>
<dbReference type="Gene3D" id="1.10.560.10">
    <property type="entry name" value="GroEL-like equatorial domain"/>
    <property type="match status" value="1"/>
</dbReference>
<dbReference type="PROSITE" id="PS00750">
    <property type="entry name" value="TCP1_1"/>
    <property type="match status" value="1"/>
</dbReference>
<dbReference type="NCBIfam" id="NF041082">
    <property type="entry name" value="thermosome_alpha"/>
    <property type="match status" value="1"/>
</dbReference>
<evidence type="ECO:0000256" key="11">
    <source>
        <dbReference type="RuleBase" id="RU004187"/>
    </source>
</evidence>
<dbReference type="Pfam" id="PF11951">
    <property type="entry name" value="Fungal_trans_2"/>
    <property type="match status" value="1"/>
</dbReference>
<evidence type="ECO:0000256" key="6">
    <source>
        <dbReference type="ARBA" id="ARBA00022840"/>
    </source>
</evidence>
<evidence type="ECO:0000256" key="10">
    <source>
        <dbReference type="ARBA" id="ARBA00033325"/>
    </source>
</evidence>
<dbReference type="GO" id="GO:0008270">
    <property type="term" value="F:zinc ion binding"/>
    <property type="evidence" value="ECO:0007669"/>
    <property type="project" value="InterPro"/>
</dbReference>
<organism evidence="14">
    <name type="scientific">Fusarium oxysporum (strain Fo5176)</name>
    <name type="common">Fusarium vascular wilt</name>
    <dbReference type="NCBI Taxonomy" id="660025"/>
    <lineage>
        <taxon>Eukaryota</taxon>
        <taxon>Fungi</taxon>
        <taxon>Dikarya</taxon>
        <taxon>Ascomycota</taxon>
        <taxon>Pezizomycotina</taxon>
        <taxon>Sordariomycetes</taxon>
        <taxon>Hypocreomycetidae</taxon>
        <taxon>Hypocreales</taxon>
        <taxon>Nectriaceae</taxon>
        <taxon>Fusarium</taxon>
        <taxon>Fusarium oxysporum species complex</taxon>
    </lineage>
</organism>
<dbReference type="AlphaFoldDB" id="F9FL41"/>
<dbReference type="InterPro" id="IPR027409">
    <property type="entry name" value="GroEL-like_apical_dom_sf"/>
</dbReference>
<dbReference type="Pfam" id="PF00118">
    <property type="entry name" value="Cpn60_TCP1"/>
    <property type="match status" value="1"/>
</dbReference>